<protein>
    <recommendedName>
        <fullName evidence="4">Sulfatase N-terminal domain-containing protein</fullName>
    </recommendedName>
</protein>
<dbReference type="PANTHER" id="PTHR45953">
    <property type="entry name" value="IDURONATE 2-SULFATASE"/>
    <property type="match status" value="1"/>
</dbReference>
<dbReference type="Gene3D" id="3.40.720.10">
    <property type="entry name" value="Alkaline Phosphatase, subunit A"/>
    <property type="match status" value="1"/>
</dbReference>
<evidence type="ECO:0000259" key="4">
    <source>
        <dbReference type="Pfam" id="PF00884"/>
    </source>
</evidence>
<evidence type="ECO:0000256" key="3">
    <source>
        <dbReference type="SAM" id="MobiDB-lite"/>
    </source>
</evidence>
<dbReference type="EMBL" id="MQVR01000037">
    <property type="protein sequence ID" value="OKL53851.1"/>
    <property type="molecule type" value="Genomic_DNA"/>
</dbReference>
<gene>
    <name evidence="5" type="ORF">BSZ39_07310</name>
</gene>
<dbReference type="InterPro" id="IPR017850">
    <property type="entry name" value="Alkaline_phosphatase_core_sf"/>
</dbReference>
<dbReference type="AlphaFoldDB" id="A0A1Q5Q1X7"/>
<dbReference type="GO" id="GO:0005737">
    <property type="term" value="C:cytoplasm"/>
    <property type="evidence" value="ECO:0007669"/>
    <property type="project" value="TreeGrafter"/>
</dbReference>
<accession>A0A1Q5Q1X7</accession>
<organism evidence="5 6">
    <name type="scientific">Bowdeniella nasicola</name>
    <dbReference type="NCBI Taxonomy" id="208480"/>
    <lineage>
        <taxon>Bacteria</taxon>
        <taxon>Bacillati</taxon>
        <taxon>Actinomycetota</taxon>
        <taxon>Actinomycetes</taxon>
        <taxon>Actinomycetales</taxon>
        <taxon>Actinomycetaceae</taxon>
        <taxon>Bowdeniella</taxon>
    </lineage>
</organism>
<reference evidence="6" key="1">
    <citation type="submission" date="2016-12" db="EMBL/GenBank/DDBJ databases">
        <authorList>
            <person name="Meng X."/>
        </authorList>
    </citation>
    <scope>NUCLEOTIDE SEQUENCE [LARGE SCALE GENOMIC DNA]</scope>
    <source>
        <strain evidence="6">DSM 19116</strain>
    </source>
</reference>
<feature type="compositionally biased region" description="Basic and acidic residues" evidence="3">
    <location>
        <begin position="401"/>
        <end position="416"/>
    </location>
</feature>
<proteinExistence type="predicted"/>
<dbReference type="Proteomes" id="UP000185628">
    <property type="component" value="Unassembled WGS sequence"/>
</dbReference>
<feature type="domain" description="Sulfatase N-terminal" evidence="4">
    <location>
        <begin position="8"/>
        <end position="175"/>
    </location>
</feature>
<keyword evidence="1" id="KW-0479">Metal-binding</keyword>
<keyword evidence="2" id="KW-0378">Hydrolase</keyword>
<dbReference type="PANTHER" id="PTHR45953:SF1">
    <property type="entry name" value="IDURONATE 2-SULFATASE"/>
    <property type="match status" value="1"/>
</dbReference>
<evidence type="ECO:0000313" key="6">
    <source>
        <dbReference type="Proteomes" id="UP000185628"/>
    </source>
</evidence>
<evidence type="ECO:0000256" key="2">
    <source>
        <dbReference type="ARBA" id="ARBA00022801"/>
    </source>
</evidence>
<evidence type="ECO:0000313" key="5">
    <source>
        <dbReference type="EMBL" id="OKL53851.1"/>
    </source>
</evidence>
<evidence type="ECO:0000256" key="1">
    <source>
        <dbReference type="ARBA" id="ARBA00022723"/>
    </source>
</evidence>
<dbReference type="Pfam" id="PF00884">
    <property type="entry name" value="Sulfatase"/>
    <property type="match status" value="1"/>
</dbReference>
<feature type="region of interest" description="Disordered" evidence="3">
    <location>
        <begin position="387"/>
        <end position="425"/>
    </location>
</feature>
<comment type="caution">
    <text evidence="5">The sequence shown here is derived from an EMBL/GenBank/DDBJ whole genome shotgun (WGS) entry which is preliminary data.</text>
</comment>
<dbReference type="GO" id="GO:0046872">
    <property type="term" value="F:metal ion binding"/>
    <property type="evidence" value="ECO:0007669"/>
    <property type="project" value="UniProtKB-KW"/>
</dbReference>
<keyword evidence="6" id="KW-1185">Reference proteome</keyword>
<dbReference type="SUPFAM" id="SSF53649">
    <property type="entry name" value="Alkaline phosphatase-like"/>
    <property type="match status" value="1"/>
</dbReference>
<name>A0A1Q5Q1X7_9ACTO</name>
<sequence>MLERYAEDYKNGTKPFFLASSYAGPHLPYVIPDEYFDVSDPDDIELPESIAENFADKPTIQQNYSDHWAFDTMTEEQSRKLIAVYWGYVTMLEREFKRILDALERFGLTDNAAVVFSSDHGEFTGSHRLHYKGPAMYEDIYRTGGIIRIPGCEPQVRNEFVSLLDLTATFLDIAGLDTSPAVDFRSLVPIVRGEKPEWPETILCEFHGHHFPVAQRILRGRRYKLVINPESRNEFYDLKRDPNELKNRYNDPLLREVRDEMMRDLYDQLRERGDSFYHWMTSMFPIRELDYDPTMSGMDESTYRRRTRTRRRRACRAGPSTAITAVLNQLEAAGPNATTVPPLRYARGLAVRCQVSRKAHCLAVSNERRNPGRSGGLPGCSAESAARVAPGLQGPGSTRAGRADRKSWRRAGDGRRPPASGGRIRARRVPRAQNLAGACQARAHFRARRDY</sequence>
<dbReference type="GO" id="GO:0008484">
    <property type="term" value="F:sulfuric ester hydrolase activity"/>
    <property type="evidence" value="ECO:0007669"/>
    <property type="project" value="TreeGrafter"/>
</dbReference>
<dbReference type="InterPro" id="IPR000917">
    <property type="entry name" value="Sulfatase_N"/>
</dbReference>